<evidence type="ECO:0000313" key="2">
    <source>
        <dbReference type="Proteomes" id="UP000708208"/>
    </source>
</evidence>
<accession>A0A8J2P1J8</accession>
<feature type="non-terminal residue" evidence="1">
    <location>
        <position position="1"/>
    </location>
</feature>
<dbReference type="EMBL" id="CAJVCH010086027">
    <property type="protein sequence ID" value="CAG7722085.1"/>
    <property type="molecule type" value="Genomic_DNA"/>
</dbReference>
<proteinExistence type="predicted"/>
<protein>
    <submittedName>
        <fullName evidence="1">Uncharacterized protein</fullName>
    </submittedName>
</protein>
<name>A0A8J2P1J8_9HEXA</name>
<comment type="caution">
    <text evidence="1">The sequence shown here is derived from an EMBL/GenBank/DDBJ whole genome shotgun (WGS) entry which is preliminary data.</text>
</comment>
<dbReference type="AlphaFoldDB" id="A0A8J2P1J8"/>
<gene>
    <name evidence="1" type="ORF">AFUS01_LOCUS11258</name>
</gene>
<reference evidence="1" key="1">
    <citation type="submission" date="2021-06" db="EMBL/GenBank/DDBJ databases">
        <authorList>
            <person name="Hodson N. C."/>
            <person name="Mongue J. A."/>
            <person name="Jaron S. K."/>
        </authorList>
    </citation>
    <scope>NUCLEOTIDE SEQUENCE</scope>
</reference>
<keyword evidence="2" id="KW-1185">Reference proteome</keyword>
<dbReference type="Proteomes" id="UP000708208">
    <property type="component" value="Unassembled WGS sequence"/>
</dbReference>
<evidence type="ECO:0000313" key="1">
    <source>
        <dbReference type="EMBL" id="CAG7722085.1"/>
    </source>
</evidence>
<sequence>TLLNPFQQFSPCITLLQDQMKLLTATP</sequence>
<organism evidence="1 2">
    <name type="scientific">Allacma fusca</name>
    <dbReference type="NCBI Taxonomy" id="39272"/>
    <lineage>
        <taxon>Eukaryota</taxon>
        <taxon>Metazoa</taxon>
        <taxon>Ecdysozoa</taxon>
        <taxon>Arthropoda</taxon>
        <taxon>Hexapoda</taxon>
        <taxon>Collembola</taxon>
        <taxon>Symphypleona</taxon>
        <taxon>Sminthuridae</taxon>
        <taxon>Allacma</taxon>
    </lineage>
</organism>